<reference evidence="1" key="1">
    <citation type="submission" date="2018-05" db="EMBL/GenBank/DDBJ databases">
        <title>Draft genome of Mucuna pruriens seed.</title>
        <authorList>
            <person name="Nnadi N.E."/>
            <person name="Vos R."/>
            <person name="Hasami M.H."/>
            <person name="Devisetty U.K."/>
            <person name="Aguiy J.C."/>
        </authorList>
    </citation>
    <scope>NUCLEOTIDE SEQUENCE [LARGE SCALE GENOMIC DNA]</scope>
    <source>
        <strain evidence="1">JCA_2017</strain>
    </source>
</reference>
<gene>
    <name evidence="1" type="ORF">CR513_21047</name>
</gene>
<feature type="non-terminal residue" evidence="1">
    <location>
        <position position="1"/>
    </location>
</feature>
<dbReference type="EMBL" id="QJKJ01003912">
    <property type="protein sequence ID" value="RDX96328.1"/>
    <property type="molecule type" value="Genomic_DNA"/>
</dbReference>
<proteinExistence type="predicted"/>
<dbReference type="AlphaFoldDB" id="A0A371H0I8"/>
<accession>A0A371H0I8</accession>
<evidence type="ECO:0000313" key="1">
    <source>
        <dbReference type="EMBL" id="RDX96328.1"/>
    </source>
</evidence>
<sequence length="88" mass="10665">MNSEMERFSITTFHRLKPDLDIARFQRIRLKEYIRNLFARITIEVDKKKLATMALRYCHHMTMLDCSPIEDLRSSIRKKIQRSEAPYF</sequence>
<name>A0A371H0I8_MUCPR</name>
<evidence type="ECO:0000313" key="2">
    <source>
        <dbReference type="Proteomes" id="UP000257109"/>
    </source>
</evidence>
<organism evidence="1 2">
    <name type="scientific">Mucuna pruriens</name>
    <name type="common">Velvet bean</name>
    <name type="synonym">Dolichos pruriens</name>
    <dbReference type="NCBI Taxonomy" id="157652"/>
    <lineage>
        <taxon>Eukaryota</taxon>
        <taxon>Viridiplantae</taxon>
        <taxon>Streptophyta</taxon>
        <taxon>Embryophyta</taxon>
        <taxon>Tracheophyta</taxon>
        <taxon>Spermatophyta</taxon>
        <taxon>Magnoliopsida</taxon>
        <taxon>eudicotyledons</taxon>
        <taxon>Gunneridae</taxon>
        <taxon>Pentapetalae</taxon>
        <taxon>rosids</taxon>
        <taxon>fabids</taxon>
        <taxon>Fabales</taxon>
        <taxon>Fabaceae</taxon>
        <taxon>Papilionoideae</taxon>
        <taxon>50 kb inversion clade</taxon>
        <taxon>NPAAA clade</taxon>
        <taxon>indigoferoid/millettioid clade</taxon>
        <taxon>Phaseoleae</taxon>
        <taxon>Mucuna</taxon>
    </lineage>
</organism>
<comment type="caution">
    <text evidence="1">The sequence shown here is derived from an EMBL/GenBank/DDBJ whole genome shotgun (WGS) entry which is preliminary data.</text>
</comment>
<dbReference type="Proteomes" id="UP000257109">
    <property type="component" value="Unassembled WGS sequence"/>
</dbReference>
<keyword evidence="2" id="KW-1185">Reference proteome</keyword>
<protein>
    <submittedName>
        <fullName evidence="1">Uncharacterized protein</fullName>
    </submittedName>
</protein>